<protein>
    <submittedName>
        <fullName evidence="1">Uncharacterized protein</fullName>
    </submittedName>
</protein>
<comment type="caution">
    <text evidence="1">The sequence shown here is derived from an EMBL/GenBank/DDBJ whole genome shotgun (WGS) entry which is preliminary data.</text>
</comment>
<evidence type="ECO:0000313" key="2">
    <source>
        <dbReference type="Proteomes" id="UP000013270"/>
    </source>
</evidence>
<dbReference type="HOGENOM" id="CLU_2821219_0_0_6"/>
<dbReference type="Proteomes" id="UP000013270">
    <property type="component" value="Unassembled WGS sequence"/>
</dbReference>
<name>N8X5X2_ACIBZ</name>
<organism evidence="1 2">
    <name type="scientific">Acinetobacter bereziniae NIPH 3</name>
    <dbReference type="NCBI Taxonomy" id="1217651"/>
    <lineage>
        <taxon>Bacteria</taxon>
        <taxon>Pseudomonadati</taxon>
        <taxon>Pseudomonadota</taxon>
        <taxon>Gammaproteobacteria</taxon>
        <taxon>Moraxellales</taxon>
        <taxon>Moraxellaceae</taxon>
        <taxon>Acinetobacter</taxon>
    </lineage>
</organism>
<proteinExistence type="predicted"/>
<dbReference type="EMBL" id="APPK01000059">
    <property type="protein sequence ID" value="ENV19762.1"/>
    <property type="molecule type" value="Genomic_DNA"/>
</dbReference>
<accession>N8X5X2</accession>
<dbReference type="AlphaFoldDB" id="N8X5X2"/>
<gene>
    <name evidence="1" type="ORF">F963_04402</name>
</gene>
<evidence type="ECO:0000313" key="1">
    <source>
        <dbReference type="EMBL" id="ENV19762.1"/>
    </source>
</evidence>
<sequence>MASNMREVGLIGGTVVFKRWWCWLLFCKRGFIVSLDCFSILCLAVGEAAKAAQFSKAQSSIIPYFA</sequence>
<dbReference type="PATRIC" id="fig|1217651.3.peg.4346"/>
<reference evidence="1 2" key="1">
    <citation type="submission" date="2013-02" db="EMBL/GenBank/DDBJ databases">
        <title>The Genome Sequence of Acinetobacter bereziniae NIPH 3.</title>
        <authorList>
            <consortium name="The Broad Institute Genome Sequencing Platform"/>
            <consortium name="The Broad Institute Genome Sequencing Center for Infectious Disease"/>
            <person name="Cerqueira G."/>
            <person name="Feldgarden M."/>
            <person name="Courvalin P."/>
            <person name="Perichon B."/>
            <person name="Grillot-Courvalin C."/>
            <person name="Clermont D."/>
            <person name="Rocha E."/>
            <person name="Yoon E.-J."/>
            <person name="Nemec A."/>
            <person name="Walker B."/>
            <person name="Young S.K."/>
            <person name="Zeng Q."/>
            <person name="Gargeya S."/>
            <person name="Fitzgerald M."/>
            <person name="Haas B."/>
            <person name="Abouelleil A."/>
            <person name="Alvarado L."/>
            <person name="Arachchi H.M."/>
            <person name="Berlin A.M."/>
            <person name="Chapman S.B."/>
            <person name="Dewar J."/>
            <person name="Goldberg J."/>
            <person name="Griggs A."/>
            <person name="Gujja S."/>
            <person name="Hansen M."/>
            <person name="Howarth C."/>
            <person name="Imamovic A."/>
            <person name="Larimer J."/>
            <person name="McCowan C."/>
            <person name="Murphy C."/>
            <person name="Neiman D."/>
            <person name="Pearson M."/>
            <person name="Priest M."/>
            <person name="Roberts A."/>
            <person name="Saif S."/>
            <person name="Shea T."/>
            <person name="Sisk P."/>
            <person name="Sykes S."/>
            <person name="Wortman J."/>
            <person name="Nusbaum C."/>
            <person name="Birren B."/>
        </authorList>
    </citation>
    <scope>NUCLEOTIDE SEQUENCE [LARGE SCALE GENOMIC DNA]</scope>
    <source>
        <strain evidence="1 2">NIPH 3</strain>
    </source>
</reference>